<dbReference type="PANTHER" id="PTHR38593">
    <property type="entry name" value="BLR2558 PROTEIN"/>
    <property type="match status" value="1"/>
</dbReference>
<dbReference type="PANTHER" id="PTHR38593:SF1">
    <property type="entry name" value="BLR2558 PROTEIN"/>
    <property type="match status" value="1"/>
</dbReference>
<dbReference type="InterPro" id="IPR025419">
    <property type="entry name" value="DUF4142"/>
</dbReference>
<feature type="domain" description="DUF4142" evidence="1">
    <location>
        <begin position="55"/>
        <end position="186"/>
    </location>
</feature>
<proteinExistence type="predicted"/>
<dbReference type="Pfam" id="PF13628">
    <property type="entry name" value="DUF4142"/>
    <property type="match status" value="1"/>
</dbReference>
<organism evidence="2 3">
    <name type="scientific">Sphingobacterium oryzagri</name>
    <dbReference type="NCBI Taxonomy" id="3025669"/>
    <lineage>
        <taxon>Bacteria</taxon>
        <taxon>Pseudomonadati</taxon>
        <taxon>Bacteroidota</taxon>
        <taxon>Sphingobacteriia</taxon>
        <taxon>Sphingobacteriales</taxon>
        <taxon>Sphingobacteriaceae</taxon>
        <taxon>Sphingobacterium</taxon>
    </lineage>
</organism>
<evidence type="ECO:0000313" key="3">
    <source>
        <dbReference type="Proteomes" id="UP001221558"/>
    </source>
</evidence>
<dbReference type="InterPro" id="IPR012347">
    <property type="entry name" value="Ferritin-like"/>
</dbReference>
<accession>A0ABY7WBC9</accession>
<evidence type="ECO:0000259" key="1">
    <source>
        <dbReference type="Pfam" id="PF13628"/>
    </source>
</evidence>
<reference evidence="2 3" key="1">
    <citation type="submission" date="2023-02" db="EMBL/GenBank/DDBJ databases">
        <title>Genome sequence of Sphingobacterium sp. KACC 22765.</title>
        <authorList>
            <person name="Kim S."/>
            <person name="Heo J."/>
            <person name="Kwon S.-W."/>
        </authorList>
    </citation>
    <scope>NUCLEOTIDE SEQUENCE [LARGE SCALE GENOMIC DNA]</scope>
    <source>
        <strain evidence="2 3">KACC 22765</strain>
    </source>
</reference>
<dbReference type="Proteomes" id="UP001221558">
    <property type="component" value="Chromosome"/>
</dbReference>
<evidence type="ECO:0000313" key="2">
    <source>
        <dbReference type="EMBL" id="WDF66949.1"/>
    </source>
</evidence>
<keyword evidence="3" id="KW-1185">Reference proteome</keyword>
<dbReference type="EMBL" id="CP117880">
    <property type="protein sequence ID" value="WDF66949.1"/>
    <property type="molecule type" value="Genomic_DNA"/>
</dbReference>
<dbReference type="RefSeq" id="WP_274265689.1">
    <property type="nucleotide sequence ID" value="NZ_CP117880.1"/>
</dbReference>
<dbReference type="Gene3D" id="1.20.1260.10">
    <property type="match status" value="1"/>
</dbReference>
<name>A0ABY7WBC9_9SPHI</name>
<gene>
    <name evidence="2" type="ORF">PQ465_11590</name>
</gene>
<dbReference type="PROSITE" id="PS51257">
    <property type="entry name" value="PROKAR_LIPOPROTEIN"/>
    <property type="match status" value="1"/>
</dbReference>
<sequence>MRNSIYTLVAAVLIGLSSCGNNSHKVEGDSDSINEPKEALLPADGHSLNSDTLISDTAFVRAAAQSGMAEVIFGKLALEVSEDARIKEFADMMVKDHGKANSELSAIASSNNITVPDELDAAHTAKLTALRSKKGIEFDRSYAEAMIEGHEKTRDLLEKARDGVQDEKLKGFAQKTLPTVLHHLEFINTIKSEMK</sequence>
<protein>
    <submittedName>
        <fullName evidence="2">DUF4142 domain-containing protein</fullName>
    </submittedName>
</protein>